<evidence type="ECO:0000313" key="4">
    <source>
        <dbReference type="Proteomes" id="UP001218188"/>
    </source>
</evidence>
<dbReference type="AlphaFoldDB" id="A0AAD6SVP5"/>
<feature type="region of interest" description="Disordered" evidence="2">
    <location>
        <begin position="366"/>
        <end position="546"/>
    </location>
</feature>
<feature type="compositionally biased region" description="Low complexity" evidence="2">
    <location>
        <begin position="496"/>
        <end position="512"/>
    </location>
</feature>
<feature type="region of interest" description="Disordered" evidence="2">
    <location>
        <begin position="219"/>
        <end position="249"/>
    </location>
</feature>
<dbReference type="Proteomes" id="UP001218188">
    <property type="component" value="Unassembled WGS sequence"/>
</dbReference>
<evidence type="ECO:0008006" key="5">
    <source>
        <dbReference type="Google" id="ProtNLM"/>
    </source>
</evidence>
<reference evidence="3" key="1">
    <citation type="submission" date="2023-03" db="EMBL/GenBank/DDBJ databases">
        <title>Massive genome expansion in bonnet fungi (Mycena s.s.) driven by repeated elements and novel gene families across ecological guilds.</title>
        <authorList>
            <consortium name="Lawrence Berkeley National Laboratory"/>
            <person name="Harder C.B."/>
            <person name="Miyauchi S."/>
            <person name="Viragh M."/>
            <person name="Kuo A."/>
            <person name="Thoen E."/>
            <person name="Andreopoulos B."/>
            <person name="Lu D."/>
            <person name="Skrede I."/>
            <person name="Drula E."/>
            <person name="Henrissat B."/>
            <person name="Morin E."/>
            <person name="Kohler A."/>
            <person name="Barry K."/>
            <person name="LaButti K."/>
            <person name="Morin E."/>
            <person name="Salamov A."/>
            <person name="Lipzen A."/>
            <person name="Mereny Z."/>
            <person name="Hegedus B."/>
            <person name="Baldrian P."/>
            <person name="Stursova M."/>
            <person name="Weitz H."/>
            <person name="Taylor A."/>
            <person name="Grigoriev I.V."/>
            <person name="Nagy L.G."/>
            <person name="Martin F."/>
            <person name="Kauserud H."/>
        </authorList>
    </citation>
    <scope>NUCLEOTIDE SEQUENCE</scope>
    <source>
        <strain evidence="3">CBHHK200</strain>
    </source>
</reference>
<keyword evidence="1" id="KW-0175">Coiled coil</keyword>
<evidence type="ECO:0000313" key="3">
    <source>
        <dbReference type="EMBL" id="KAJ7034921.1"/>
    </source>
</evidence>
<proteinExistence type="predicted"/>
<comment type="caution">
    <text evidence="3">The sequence shown here is derived from an EMBL/GenBank/DDBJ whole genome shotgun (WGS) entry which is preliminary data.</text>
</comment>
<keyword evidence="4" id="KW-1185">Reference proteome</keyword>
<feature type="region of interest" description="Disordered" evidence="2">
    <location>
        <begin position="156"/>
        <end position="189"/>
    </location>
</feature>
<feature type="compositionally biased region" description="Polar residues" evidence="2">
    <location>
        <begin position="431"/>
        <end position="440"/>
    </location>
</feature>
<evidence type="ECO:0000256" key="2">
    <source>
        <dbReference type="SAM" id="MobiDB-lite"/>
    </source>
</evidence>
<name>A0AAD6SVP5_9AGAR</name>
<organism evidence="3 4">
    <name type="scientific">Mycena alexandri</name>
    <dbReference type="NCBI Taxonomy" id="1745969"/>
    <lineage>
        <taxon>Eukaryota</taxon>
        <taxon>Fungi</taxon>
        <taxon>Dikarya</taxon>
        <taxon>Basidiomycota</taxon>
        <taxon>Agaricomycotina</taxon>
        <taxon>Agaricomycetes</taxon>
        <taxon>Agaricomycetidae</taxon>
        <taxon>Agaricales</taxon>
        <taxon>Marasmiineae</taxon>
        <taxon>Mycenaceae</taxon>
        <taxon>Mycena</taxon>
    </lineage>
</organism>
<dbReference type="EMBL" id="JARJCM010000053">
    <property type="protein sequence ID" value="KAJ7034921.1"/>
    <property type="molecule type" value="Genomic_DNA"/>
</dbReference>
<protein>
    <recommendedName>
        <fullName evidence="5">BAG domain-containing protein</fullName>
    </recommendedName>
</protein>
<dbReference type="Gene3D" id="1.20.58.120">
    <property type="entry name" value="BAG domain"/>
    <property type="match status" value="1"/>
</dbReference>
<dbReference type="InterPro" id="IPR036533">
    <property type="entry name" value="BAG_dom_sf"/>
</dbReference>
<accession>A0AAD6SVP5</accession>
<gene>
    <name evidence="3" type="ORF">C8F04DRAFT_1395014</name>
</gene>
<feature type="compositionally biased region" description="Low complexity" evidence="2">
    <location>
        <begin position="379"/>
        <end position="429"/>
    </location>
</feature>
<feature type="coiled-coil region" evidence="1">
    <location>
        <begin position="38"/>
        <end position="113"/>
    </location>
</feature>
<dbReference type="SUPFAM" id="SSF63491">
    <property type="entry name" value="BAG domain"/>
    <property type="match status" value="1"/>
</dbReference>
<sequence>MFAQSYYPSAYVPPYSHQHATTSSSSPRARYVSAISRVQEAEMEYRAYLAQQEQERELQRERERIGEQERVRYLLAQQERIRQQRVEEERVRVQLHLRQLQLQEQRRRRAEEAQAVKLLVHAAVASLLSAEAPQPRPQRQLAADPSSILPTQNLEAQTGAQLQRRNRVRVVRPAPPAQARESPRPVDVESVRTALKRRLTSEPNVEVHATIHRLLANLPSASAPGPKTKTNPVAAPGKANTEPEAKATPASEIQKIERAFRALASEFVFPAQLDFSFTTLAAEPESPSPSPAPTLAYTPHNAPLRQYEHALNALLARLDAVESLGDEGVRAERRRVVGLVEGALEGVGRVVEGRWKLVDVGGRKTSVVKNGDSAEGSNATTTQTPATEEQPQVAPAPSAPSVETTPEAAPVASSDSAAPPTSTSIPAATFDSETTQTRTASVPVEAQVASEPSQTLAVLPAVETNTPQEEASRQPEAELESPQLPSVVGDDEEEPASSASQGAGADADQDPAVVLDTPTAVPAVEESESLTPAEDPADVPASSPKSLSLSIVVPLPAEELVAESDSESNYSDSDSVGSWSEVEGA</sequence>
<feature type="compositionally biased region" description="Low complexity" evidence="2">
    <location>
        <begin position="567"/>
        <end position="585"/>
    </location>
</feature>
<evidence type="ECO:0000256" key="1">
    <source>
        <dbReference type="SAM" id="Coils"/>
    </source>
</evidence>
<dbReference type="GO" id="GO:0051087">
    <property type="term" value="F:protein-folding chaperone binding"/>
    <property type="evidence" value="ECO:0007669"/>
    <property type="project" value="InterPro"/>
</dbReference>
<feature type="region of interest" description="Disordered" evidence="2">
    <location>
        <begin position="560"/>
        <end position="585"/>
    </location>
</feature>